<reference evidence="2" key="1">
    <citation type="submission" date="2023-07" db="EMBL/GenBank/DDBJ databases">
        <authorList>
            <consortium name="AG Swart"/>
            <person name="Singh M."/>
            <person name="Singh A."/>
            <person name="Seah K."/>
            <person name="Emmerich C."/>
        </authorList>
    </citation>
    <scope>NUCLEOTIDE SEQUENCE</scope>
    <source>
        <strain evidence="2">DP1</strain>
    </source>
</reference>
<gene>
    <name evidence="2" type="ORF">ECRASSUSDP1_LOCUS17080</name>
</gene>
<dbReference type="AlphaFoldDB" id="A0AAD1XMP5"/>
<accession>A0AAD1XMP5</accession>
<feature type="compositionally biased region" description="Polar residues" evidence="1">
    <location>
        <begin position="76"/>
        <end position="87"/>
    </location>
</feature>
<evidence type="ECO:0000313" key="2">
    <source>
        <dbReference type="EMBL" id="CAI2375716.1"/>
    </source>
</evidence>
<feature type="region of interest" description="Disordered" evidence="1">
    <location>
        <begin position="131"/>
        <end position="157"/>
    </location>
</feature>
<feature type="region of interest" description="Disordered" evidence="1">
    <location>
        <begin position="195"/>
        <end position="292"/>
    </location>
</feature>
<evidence type="ECO:0000256" key="1">
    <source>
        <dbReference type="SAM" id="MobiDB-lite"/>
    </source>
</evidence>
<dbReference type="Proteomes" id="UP001295684">
    <property type="component" value="Unassembled WGS sequence"/>
</dbReference>
<sequence length="292" mass="32775">MNGQEMEFREDPNETQQQEQQPMEQERKYHNGGGGGGPSGFFAFGGSSKSSSTVCKPDPNNPGHQICKHITKTTKIDPTTGQRITTTDESEDTKPMRGFGGTFFGGGNSIPYENDNYDETPGIWGRVKGWLGSEENEPPAHEPSQPHHVATNNYSRNDFPINSPRDEFGIFNPFSMMREFERMISEDLGFEDGRGGYHGHHEHRDPFMGDPFMRSPFHHPHSNFEQRGPQSHFARDGFDDFFGFHAPTNSSQYTDQPRPSYSSSSQPPQAPQQEQSPPRSAASRANAKIYDV</sequence>
<keyword evidence="3" id="KW-1185">Reference proteome</keyword>
<evidence type="ECO:0000313" key="3">
    <source>
        <dbReference type="Proteomes" id="UP001295684"/>
    </source>
</evidence>
<feature type="compositionally biased region" description="Low complexity" evidence="1">
    <location>
        <begin position="40"/>
        <end position="52"/>
    </location>
</feature>
<feature type="region of interest" description="Disordered" evidence="1">
    <location>
        <begin position="1"/>
        <end position="97"/>
    </location>
</feature>
<name>A0AAD1XMP5_EUPCR</name>
<comment type="caution">
    <text evidence="2">The sequence shown here is derived from an EMBL/GenBank/DDBJ whole genome shotgun (WGS) entry which is preliminary data.</text>
</comment>
<feature type="compositionally biased region" description="Low complexity" evidence="1">
    <location>
        <begin position="256"/>
        <end position="285"/>
    </location>
</feature>
<protein>
    <submittedName>
        <fullName evidence="2">Uncharacterized protein</fullName>
    </submittedName>
</protein>
<dbReference type="EMBL" id="CAMPGE010017211">
    <property type="protein sequence ID" value="CAI2375716.1"/>
    <property type="molecule type" value="Genomic_DNA"/>
</dbReference>
<organism evidence="2 3">
    <name type="scientific">Euplotes crassus</name>
    <dbReference type="NCBI Taxonomy" id="5936"/>
    <lineage>
        <taxon>Eukaryota</taxon>
        <taxon>Sar</taxon>
        <taxon>Alveolata</taxon>
        <taxon>Ciliophora</taxon>
        <taxon>Intramacronucleata</taxon>
        <taxon>Spirotrichea</taxon>
        <taxon>Hypotrichia</taxon>
        <taxon>Euplotida</taxon>
        <taxon>Euplotidae</taxon>
        <taxon>Moneuplotes</taxon>
    </lineage>
</organism>
<feature type="compositionally biased region" description="Low complexity" evidence="1">
    <location>
        <begin position="14"/>
        <end position="23"/>
    </location>
</feature>
<proteinExistence type="predicted"/>
<feature type="compositionally biased region" description="Basic and acidic residues" evidence="1">
    <location>
        <begin position="1"/>
        <end position="12"/>
    </location>
</feature>